<evidence type="ECO:0000256" key="1">
    <source>
        <dbReference type="SAM" id="MobiDB-lite"/>
    </source>
</evidence>
<dbReference type="EMBL" id="GBRH01178560">
    <property type="protein sequence ID" value="JAE19336.1"/>
    <property type="molecule type" value="Transcribed_RNA"/>
</dbReference>
<name>A0A0A9G9V7_ARUDO</name>
<dbReference type="AlphaFoldDB" id="A0A0A9G9V7"/>
<proteinExistence type="predicted"/>
<sequence length="137" mass="15011">MSGSRWLTARRRILAALREAPVPEPRRAPSRAWLASYSARRAAHSSRRTPPGVAAAIGWATASRGKAATPTTSRQRSARRPAKCGAGRAARDVPRQAVRGAPPVAPWRTARRLAWRTACRQAWRAAYRRAWAVAPVT</sequence>
<accession>A0A0A9G9V7</accession>
<reference evidence="2" key="1">
    <citation type="submission" date="2014-09" db="EMBL/GenBank/DDBJ databases">
        <authorList>
            <person name="Magalhaes I.L.F."/>
            <person name="Oliveira U."/>
            <person name="Santos F.R."/>
            <person name="Vidigal T.H.D.A."/>
            <person name="Brescovit A.D."/>
            <person name="Santos A.J."/>
        </authorList>
    </citation>
    <scope>NUCLEOTIDE SEQUENCE</scope>
    <source>
        <tissue evidence="2">Shoot tissue taken approximately 20 cm above the soil surface</tissue>
    </source>
</reference>
<evidence type="ECO:0000313" key="2">
    <source>
        <dbReference type="EMBL" id="JAE19336.1"/>
    </source>
</evidence>
<reference evidence="2" key="2">
    <citation type="journal article" date="2015" name="Data Brief">
        <title>Shoot transcriptome of the giant reed, Arundo donax.</title>
        <authorList>
            <person name="Barrero R.A."/>
            <person name="Guerrero F.D."/>
            <person name="Moolhuijzen P."/>
            <person name="Goolsby J.A."/>
            <person name="Tidwell J."/>
            <person name="Bellgard S.E."/>
            <person name="Bellgard M.I."/>
        </authorList>
    </citation>
    <scope>NUCLEOTIDE SEQUENCE</scope>
    <source>
        <tissue evidence="2">Shoot tissue taken approximately 20 cm above the soil surface</tissue>
    </source>
</reference>
<feature type="region of interest" description="Disordered" evidence="1">
    <location>
        <begin position="62"/>
        <end position="103"/>
    </location>
</feature>
<organism evidence="2">
    <name type="scientific">Arundo donax</name>
    <name type="common">Giant reed</name>
    <name type="synonym">Donax arundinaceus</name>
    <dbReference type="NCBI Taxonomy" id="35708"/>
    <lineage>
        <taxon>Eukaryota</taxon>
        <taxon>Viridiplantae</taxon>
        <taxon>Streptophyta</taxon>
        <taxon>Embryophyta</taxon>
        <taxon>Tracheophyta</taxon>
        <taxon>Spermatophyta</taxon>
        <taxon>Magnoliopsida</taxon>
        <taxon>Liliopsida</taxon>
        <taxon>Poales</taxon>
        <taxon>Poaceae</taxon>
        <taxon>PACMAD clade</taxon>
        <taxon>Arundinoideae</taxon>
        <taxon>Arundineae</taxon>
        <taxon>Arundo</taxon>
    </lineage>
</organism>
<protein>
    <submittedName>
        <fullName evidence="2">Uncharacterized protein</fullName>
    </submittedName>
</protein>